<evidence type="ECO:0000313" key="1">
    <source>
        <dbReference type="EnsemblPlants" id="PGSC0003DMT400086199"/>
    </source>
</evidence>
<evidence type="ECO:0000313" key="2">
    <source>
        <dbReference type="Proteomes" id="UP000011115"/>
    </source>
</evidence>
<reference evidence="2" key="1">
    <citation type="journal article" date="2011" name="Nature">
        <title>Genome sequence and analysis of the tuber crop potato.</title>
        <authorList>
            <consortium name="The Potato Genome Sequencing Consortium"/>
        </authorList>
    </citation>
    <scope>NUCLEOTIDE SEQUENCE [LARGE SCALE GENOMIC DNA]</scope>
    <source>
        <strain evidence="2">cv. DM1-3 516 R44</strain>
    </source>
</reference>
<keyword evidence="2" id="KW-1185">Reference proteome</keyword>
<sequence length="145" mass="16172">MVSEEATNIKSIAVQLFNEHPKENCYRECGNSYGREEHDEGNLLNVGVTTFVVHVQGIASNLTYGGEEHDEGANSHISILLLLVEDDDSHCYIIMTENRCKEVSKNCLLAINNIGQIPLQFMLYSNLEDNVLFEAWSIVVNADGP</sequence>
<accession>M1DB80</accession>
<proteinExistence type="predicted"/>
<dbReference type="Gramene" id="PGSC0003DMT400086199">
    <property type="protein sequence ID" value="PGSC0003DMT400086199"/>
    <property type="gene ID" value="PGSC0003DMG400035770"/>
</dbReference>
<dbReference type="PaxDb" id="4113-PGSC0003DMT400086199"/>
<organism evidence="1 2">
    <name type="scientific">Solanum tuberosum</name>
    <name type="common">Potato</name>
    <dbReference type="NCBI Taxonomy" id="4113"/>
    <lineage>
        <taxon>Eukaryota</taxon>
        <taxon>Viridiplantae</taxon>
        <taxon>Streptophyta</taxon>
        <taxon>Embryophyta</taxon>
        <taxon>Tracheophyta</taxon>
        <taxon>Spermatophyta</taxon>
        <taxon>Magnoliopsida</taxon>
        <taxon>eudicotyledons</taxon>
        <taxon>Gunneridae</taxon>
        <taxon>Pentapetalae</taxon>
        <taxon>asterids</taxon>
        <taxon>lamiids</taxon>
        <taxon>Solanales</taxon>
        <taxon>Solanaceae</taxon>
        <taxon>Solanoideae</taxon>
        <taxon>Solaneae</taxon>
        <taxon>Solanum</taxon>
    </lineage>
</organism>
<name>M1DB80_SOLTU</name>
<dbReference type="InParanoid" id="M1DB80"/>
<protein>
    <submittedName>
        <fullName evidence="1">Uncharacterized protein</fullName>
    </submittedName>
</protein>
<dbReference type="EnsemblPlants" id="PGSC0003DMT400086199">
    <property type="protein sequence ID" value="PGSC0003DMT400086199"/>
    <property type="gene ID" value="PGSC0003DMG400035770"/>
</dbReference>
<dbReference type="HOGENOM" id="CLU_1790301_0_0_1"/>
<dbReference type="AlphaFoldDB" id="M1DB80"/>
<dbReference type="Proteomes" id="UP000011115">
    <property type="component" value="Unassembled WGS sequence"/>
</dbReference>
<reference evidence="1" key="2">
    <citation type="submission" date="2015-06" db="UniProtKB">
        <authorList>
            <consortium name="EnsemblPlants"/>
        </authorList>
    </citation>
    <scope>IDENTIFICATION</scope>
    <source>
        <strain evidence="1">DM1-3 516 R44</strain>
    </source>
</reference>